<dbReference type="Gene3D" id="3.40.50.12780">
    <property type="entry name" value="N-terminal domain of ligase-like"/>
    <property type="match status" value="1"/>
</dbReference>
<dbReference type="GO" id="GO:0031956">
    <property type="term" value="F:medium-chain fatty acid-CoA ligase activity"/>
    <property type="evidence" value="ECO:0007669"/>
    <property type="project" value="TreeGrafter"/>
</dbReference>
<dbReference type="GO" id="GO:0006631">
    <property type="term" value="P:fatty acid metabolic process"/>
    <property type="evidence" value="ECO:0007669"/>
    <property type="project" value="TreeGrafter"/>
</dbReference>
<protein>
    <submittedName>
        <fullName evidence="3">Acetyl-CoA synthetase-like protein</fullName>
    </submittedName>
</protein>
<comment type="caution">
    <text evidence="3">The sequence shown here is derived from an EMBL/GenBank/DDBJ whole genome shotgun (WGS) entry which is preliminary data.</text>
</comment>
<name>A0AAD7BZB6_9AGAR</name>
<evidence type="ECO:0000259" key="2">
    <source>
        <dbReference type="Pfam" id="PF00501"/>
    </source>
</evidence>
<dbReference type="PANTHER" id="PTHR43201">
    <property type="entry name" value="ACYL-COA SYNTHETASE"/>
    <property type="match status" value="1"/>
</dbReference>
<comment type="similarity">
    <text evidence="1">Belongs to the ATP-dependent AMP-binding enzyme family.</text>
</comment>
<gene>
    <name evidence="3" type="ORF">FB45DRAFT_1142272</name>
</gene>
<accession>A0AAD7BZB6</accession>
<dbReference type="Proteomes" id="UP001221142">
    <property type="component" value="Unassembled WGS sequence"/>
</dbReference>
<reference evidence="3" key="1">
    <citation type="submission" date="2023-03" db="EMBL/GenBank/DDBJ databases">
        <title>Massive genome expansion in bonnet fungi (Mycena s.s.) driven by repeated elements and novel gene families across ecological guilds.</title>
        <authorList>
            <consortium name="Lawrence Berkeley National Laboratory"/>
            <person name="Harder C.B."/>
            <person name="Miyauchi S."/>
            <person name="Viragh M."/>
            <person name="Kuo A."/>
            <person name="Thoen E."/>
            <person name="Andreopoulos B."/>
            <person name="Lu D."/>
            <person name="Skrede I."/>
            <person name="Drula E."/>
            <person name="Henrissat B."/>
            <person name="Morin E."/>
            <person name="Kohler A."/>
            <person name="Barry K."/>
            <person name="LaButti K."/>
            <person name="Morin E."/>
            <person name="Salamov A."/>
            <person name="Lipzen A."/>
            <person name="Mereny Z."/>
            <person name="Hegedus B."/>
            <person name="Baldrian P."/>
            <person name="Stursova M."/>
            <person name="Weitz H."/>
            <person name="Taylor A."/>
            <person name="Grigoriev I.V."/>
            <person name="Nagy L.G."/>
            <person name="Martin F."/>
            <person name="Kauserud H."/>
        </authorList>
    </citation>
    <scope>NUCLEOTIDE SEQUENCE</scope>
    <source>
        <strain evidence="3">9284</strain>
    </source>
</reference>
<keyword evidence="4" id="KW-1185">Reference proteome</keyword>
<dbReference type="Pfam" id="PF23562">
    <property type="entry name" value="AMP-binding_C_3"/>
    <property type="match status" value="1"/>
</dbReference>
<proteinExistence type="inferred from homology"/>
<dbReference type="InterPro" id="IPR042099">
    <property type="entry name" value="ANL_N_sf"/>
</dbReference>
<evidence type="ECO:0000313" key="4">
    <source>
        <dbReference type="Proteomes" id="UP001221142"/>
    </source>
</evidence>
<dbReference type="EMBL" id="JARKIF010000007">
    <property type="protein sequence ID" value="KAJ7634825.1"/>
    <property type="molecule type" value="Genomic_DNA"/>
</dbReference>
<organism evidence="3 4">
    <name type="scientific">Roridomyces roridus</name>
    <dbReference type="NCBI Taxonomy" id="1738132"/>
    <lineage>
        <taxon>Eukaryota</taxon>
        <taxon>Fungi</taxon>
        <taxon>Dikarya</taxon>
        <taxon>Basidiomycota</taxon>
        <taxon>Agaricomycotina</taxon>
        <taxon>Agaricomycetes</taxon>
        <taxon>Agaricomycetidae</taxon>
        <taxon>Agaricales</taxon>
        <taxon>Marasmiineae</taxon>
        <taxon>Mycenaceae</taxon>
        <taxon>Roridomyces</taxon>
    </lineage>
</organism>
<feature type="domain" description="AMP-dependent synthetase/ligase" evidence="2">
    <location>
        <begin position="32"/>
        <end position="351"/>
    </location>
</feature>
<dbReference type="PANTHER" id="PTHR43201:SF8">
    <property type="entry name" value="ACYL-COA SYNTHETASE FAMILY MEMBER 3"/>
    <property type="match status" value="1"/>
</dbReference>
<evidence type="ECO:0000313" key="3">
    <source>
        <dbReference type="EMBL" id="KAJ7634825.1"/>
    </source>
</evidence>
<evidence type="ECO:0000256" key="1">
    <source>
        <dbReference type="ARBA" id="ARBA00006432"/>
    </source>
</evidence>
<dbReference type="InterPro" id="IPR000873">
    <property type="entry name" value="AMP-dep_synth/lig_dom"/>
</dbReference>
<dbReference type="Pfam" id="PF00501">
    <property type="entry name" value="AMP-binding"/>
    <property type="match status" value="1"/>
</dbReference>
<dbReference type="SUPFAM" id="SSF56801">
    <property type="entry name" value="Acetyl-CoA synthetase-like"/>
    <property type="match status" value="1"/>
</dbReference>
<dbReference type="AlphaFoldDB" id="A0AAD7BZB6"/>
<sequence>MSLRTTPQGVDSSTFNPAPFDHDLSIPELYQYHAEHSPDHPVFMYSDTEAGITHLITYREAWQRILKAVTLISRQLELKPGSSKVVAVLALSDTLSYMYLLIGIMSLGLTPFPMSPRNNAEATAHLLKQTGAPTIFTNTEGPSRALVTEAAGLLERDGVSLRILPMFKYEELNFSPSLLRPMPKMVPIAVPETVLILHSSGTTAFPKPINITKKGMINLSNIPCYGELDLEGKRIAAHTNPTFHAMGLGTFIWPPSSGAIFAVYNPKPIIPTPANFLAGWVADKCDIVFCVPAWAQDPDNIPRLAALDLIVFSGASVNKSIGDMLEVSGVTMHPFWGSTEIGPATMFIPRDPAPKGEWEYLYFKFSNHITVSPPFNDALQPTDICFPHIINTTYEDKPEFNVGDLLERHPTDANRWKVYGRTDDQIILSTGENFNPLPIEGIISQDDNIRAAIMFGRHHLHTGILVQPVIDVDTAQQLHNFKDQIWSTIEKANLSAPAYARIQKNMIIATSPRKPLEFTPKGTPRRQVALRLYAAEIEALYGPQGPLADRQFPDRA</sequence>